<name>A0A183TEY3_SCHSO</name>
<dbReference type="AlphaFoldDB" id="A0A183TEY3"/>
<reference evidence="1 2" key="2">
    <citation type="submission" date="2018-11" db="EMBL/GenBank/DDBJ databases">
        <authorList>
            <consortium name="Pathogen Informatics"/>
        </authorList>
    </citation>
    <scope>NUCLEOTIDE SEQUENCE [LARGE SCALE GENOMIC DNA]</scope>
    <source>
        <strain evidence="1 2">NST_G2</strain>
    </source>
</reference>
<evidence type="ECO:0000313" key="1">
    <source>
        <dbReference type="EMBL" id="VDM01418.1"/>
    </source>
</evidence>
<keyword evidence="2" id="KW-1185">Reference proteome</keyword>
<reference evidence="3" key="1">
    <citation type="submission" date="2016-06" db="UniProtKB">
        <authorList>
            <consortium name="WormBaseParasite"/>
        </authorList>
    </citation>
    <scope>IDENTIFICATION</scope>
</reference>
<proteinExistence type="predicted"/>
<evidence type="ECO:0000313" key="3">
    <source>
        <dbReference type="WBParaSite" id="SSLN_0001559501-mRNA-1"/>
    </source>
</evidence>
<organism evidence="3">
    <name type="scientific">Schistocephalus solidus</name>
    <name type="common">Tapeworm</name>
    <dbReference type="NCBI Taxonomy" id="70667"/>
    <lineage>
        <taxon>Eukaryota</taxon>
        <taxon>Metazoa</taxon>
        <taxon>Spiralia</taxon>
        <taxon>Lophotrochozoa</taxon>
        <taxon>Platyhelminthes</taxon>
        <taxon>Cestoda</taxon>
        <taxon>Eucestoda</taxon>
        <taxon>Diphyllobothriidea</taxon>
        <taxon>Diphyllobothriidae</taxon>
        <taxon>Schistocephalus</taxon>
    </lineage>
</organism>
<evidence type="ECO:0000313" key="2">
    <source>
        <dbReference type="Proteomes" id="UP000275846"/>
    </source>
</evidence>
<gene>
    <name evidence="1" type="ORF">SSLN_LOCUS15032</name>
</gene>
<dbReference type="Proteomes" id="UP000275846">
    <property type="component" value="Unassembled WGS sequence"/>
</dbReference>
<accession>A0A183TEY3</accession>
<protein>
    <submittedName>
        <fullName evidence="3">Proline-rich protein 29</fullName>
    </submittedName>
</protein>
<sequence>MHVPLCPGAQTRALAGGRIYTLMPSLRFSLVFTMNSFPLEGQRISALASDYLTAAHLSQMAERLMKLPGIVKPPVAALSTLPVSSAFLLSQLNTELAQLAEQAISFQQPLHPAVRRHHLPGLPSLPDLVPPQPPLWMSKPATALLSAPSFLSQENA</sequence>
<dbReference type="EMBL" id="UYSU01039536">
    <property type="protein sequence ID" value="VDM01418.1"/>
    <property type="molecule type" value="Genomic_DNA"/>
</dbReference>
<dbReference type="WBParaSite" id="SSLN_0001559501-mRNA-1">
    <property type="protein sequence ID" value="SSLN_0001559501-mRNA-1"/>
    <property type="gene ID" value="SSLN_0001559501"/>
</dbReference>